<evidence type="ECO:0000256" key="1">
    <source>
        <dbReference type="SAM" id="MobiDB-lite"/>
    </source>
</evidence>
<reference evidence="3" key="2">
    <citation type="submission" date="2025-05" db="UniProtKB">
        <authorList>
            <consortium name="EnsemblMetazoa"/>
        </authorList>
    </citation>
    <scope>IDENTIFICATION</scope>
    <source>
        <strain evidence="3">Foshan</strain>
    </source>
</reference>
<dbReference type="InterPro" id="IPR032071">
    <property type="entry name" value="DUF4806"/>
</dbReference>
<protein>
    <recommendedName>
        <fullName evidence="2">DUF4806 domain-containing protein</fullName>
    </recommendedName>
</protein>
<feature type="region of interest" description="Disordered" evidence="1">
    <location>
        <begin position="147"/>
        <end position="253"/>
    </location>
</feature>
<dbReference type="Pfam" id="PF16064">
    <property type="entry name" value="DUF4806"/>
    <property type="match status" value="1"/>
</dbReference>
<sequence length="253" mass="28681">MLAKTTATLEMRIDAAIRQRSGDQYFGASSSLQFTPVNTTDEIDALEENLKKEVYAKQLFVHMKRIMGHTGDACNGLNVAYGLIENFFDRKLMLVCSWTGESRGEIRKFAMKKCDNILDFFLKLVRSVNNTFSRTLMEDFFTRITRNSKKRSESKGQRQSSIHRRARTKNGDKSNSNVRCVPENECSTSSKVSNTPQVPHLLQITLDMPEQTEPLDVSEGVDESATNSERENEDDDDAEDEGDISQDDSKEDL</sequence>
<accession>A0ABM1ZFK5</accession>
<name>A0ABM1ZFK5_AEDAL</name>
<proteinExistence type="predicted"/>
<dbReference type="GeneID" id="134291023"/>
<evidence type="ECO:0000259" key="2">
    <source>
        <dbReference type="Pfam" id="PF16064"/>
    </source>
</evidence>
<feature type="domain" description="DUF4806" evidence="2">
    <location>
        <begin position="34"/>
        <end position="123"/>
    </location>
</feature>
<dbReference type="EnsemblMetazoa" id="AALFPA23_017982.R26388">
    <property type="protein sequence ID" value="AALFPA23_017982.P26388"/>
    <property type="gene ID" value="AALFPA23_017982"/>
</dbReference>
<dbReference type="RefSeq" id="XP_062714263.1">
    <property type="nucleotide sequence ID" value="XM_062858279.1"/>
</dbReference>
<evidence type="ECO:0000313" key="4">
    <source>
        <dbReference type="Proteomes" id="UP000069940"/>
    </source>
</evidence>
<feature type="compositionally biased region" description="Acidic residues" evidence="1">
    <location>
        <begin position="231"/>
        <end position="253"/>
    </location>
</feature>
<feature type="compositionally biased region" description="Polar residues" evidence="1">
    <location>
        <begin position="185"/>
        <end position="197"/>
    </location>
</feature>
<evidence type="ECO:0000313" key="3">
    <source>
        <dbReference type="EnsemblMetazoa" id="AALFPA23_017982.P26388"/>
    </source>
</evidence>
<dbReference type="Proteomes" id="UP000069940">
    <property type="component" value="Unassembled WGS sequence"/>
</dbReference>
<keyword evidence="4" id="KW-1185">Reference proteome</keyword>
<organism evidence="3 4">
    <name type="scientific">Aedes albopictus</name>
    <name type="common">Asian tiger mosquito</name>
    <name type="synonym">Stegomyia albopicta</name>
    <dbReference type="NCBI Taxonomy" id="7160"/>
    <lineage>
        <taxon>Eukaryota</taxon>
        <taxon>Metazoa</taxon>
        <taxon>Ecdysozoa</taxon>
        <taxon>Arthropoda</taxon>
        <taxon>Hexapoda</taxon>
        <taxon>Insecta</taxon>
        <taxon>Pterygota</taxon>
        <taxon>Neoptera</taxon>
        <taxon>Endopterygota</taxon>
        <taxon>Diptera</taxon>
        <taxon>Nematocera</taxon>
        <taxon>Culicoidea</taxon>
        <taxon>Culicidae</taxon>
        <taxon>Culicinae</taxon>
        <taxon>Aedini</taxon>
        <taxon>Aedes</taxon>
        <taxon>Stegomyia</taxon>
    </lineage>
</organism>
<reference evidence="4" key="1">
    <citation type="journal article" date="2015" name="Proc. Natl. Acad. Sci. U.S.A.">
        <title>Genome sequence of the Asian Tiger mosquito, Aedes albopictus, reveals insights into its biology, genetics, and evolution.</title>
        <authorList>
            <person name="Chen X.G."/>
            <person name="Jiang X."/>
            <person name="Gu J."/>
            <person name="Xu M."/>
            <person name="Wu Y."/>
            <person name="Deng Y."/>
            <person name="Zhang C."/>
            <person name="Bonizzoni M."/>
            <person name="Dermauw W."/>
            <person name="Vontas J."/>
            <person name="Armbruster P."/>
            <person name="Huang X."/>
            <person name="Yang Y."/>
            <person name="Zhang H."/>
            <person name="He W."/>
            <person name="Peng H."/>
            <person name="Liu Y."/>
            <person name="Wu K."/>
            <person name="Chen J."/>
            <person name="Lirakis M."/>
            <person name="Topalis P."/>
            <person name="Van Leeuwen T."/>
            <person name="Hall A.B."/>
            <person name="Jiang X."/>
            <person name="Thorpe C."/>
            <person name="Mueller R.L."/>
            <person name="Sun C."/>
            <person name="Waterhouse R.M."/>
            <person name="Yan G."/>
            <person name="Tu Z.J."/>
            <person name="Fang X."/>
            <person name="James A.A."/>
        </authorList>
    </citation>
    <scope>NUCLEOTIDE SEQUENCE [LARGE SCALE GENOMIC DNA]</scope>
    <source>
        <strain evidence="4">Foshan</strain>
    </source>
</reference>